<comment type="caution">
    <text evidence="1">The sequence shown here is derived from an EMBL/GenBank/DDBJ whole genome shotgun (WGS) entry which is preliminary data.</text>
</comment>
<reference evidence="1 2" key="1">
    <citation type="submission" date="2024-04" db="EMBL/GenBank/DDBJ databases">
        <title>draft genome sequnece of Paenibacillus filicis.</title>
        <authorList>
            <person name="Kim D.-U."/>
        </authorList>
    </citation>
    <scope>NUCLEOTIDE SEQUENCE [LARGE SCALE GENOMIC DNA]</scope>
    <source>
        <strain evidence="1 2">KACC14197</strain>
    </source>
</reference>
<dbReference type="RefSeq" id="WP_341420051.1">
    <property type="nucleotide sequence ID" value="NZ_JBBPCC010000038.1"/>
</dbReference>
<evidence type="ECO:0000313" key="1">
    <source>
        <dbReference type="EMBL" id="MEK8132925.1"/>
    </source>
</evidence>
<protein>
    <submittedName>
        <fullName evidence="1">Uncharacterized protein</fullName>
    </submittedName>
</protein>
<proteinExistence type="predicted"/>
<organism evidence="1 2">
    <name type="scientific">Paenibacillus filicis</name>
    <dbReference type="NCBI Taxonomy" id="669464"/>
    <lineage>
        <taxon>Bacteria</taxon>
        <taxon>Bacillati</taxon>
        <taxon>Bacillota</taxon>
        <taxon>Bacilli</taxon>
        <taxon>Bacillales</taxon>
        <taxon>Paenibacillaceae</taxon>
        <taxon>Paenibacillus</taxon>
    </lineage>
</organism>
<name>A0ABU9DVL3_9BACL</name>
<keyword evidence="2" id="KW-1185">Reference proteome</keyword>
<dbReference type="EMBL" id="JBBPCC010000038">
    <property type="protein sequence ID" value="MEK8132925.1"/>
    <property type="molecule type" value="Genomic_DNA"/>
</dbReference>
<sequence length="195" mass="22417">MINKFHPYSQSRLVEDVENIEIAETGITDAATAGRRALEWFERLGKLEGEELAQARREQALDEIAKFRRVCFDYSPNGWHIYTLCKKICELAEIDRVDFNGSDYQSMVALIEETVPFVESETLVAGICEYESMVQRTGHRMNWIVEDEQNKLLTVVETVQLSQDILYSFIEHKGLTADLQVYVEQFELSQDGPAN</sequence>
<accession>A0ABU9DVL3</accession>
<evidence type="ECO:0000313" key="2">
    <source>
        <dbReference type="Proteomes" id="UP001469365"/>
    </source>
</evidence>
<dbReference type="Proteomes" id="UP001469365">
    <property type="component" value="Unassembled WGS sequence"/>
</dbReference>
<gene>
    <name evidence="1" type="ORF">WMW72_34090</name>
</gene>